<dbReference type="PANTHER" id="PTHR33545">
    <property type="entry name" value="UPF0750 MEMBRANE PROTEIN YITT-RELATED"/>
    <property type="match status" value="1"/>
</dbReference>
<keyword evidence="4 6" id="KW-1133">Transmembrane helix</keyword>
<accession>A0ABQ3N8I2</accession>
<dbReference type="InterPro" id="IPR003740">
    <property type="entry name" value="YitT"/>
</dbReference>
<evidence type="ECO:0008006" key="9">
    <source>
        <dbReference type="Google" id="ProtNLM"/>
    </source>
</evidence>
<evidence type="ECO:0000313" key="8">
    <source>
        <dbReference type="Proteomes" id="UP000637074"/>
    </source>
</evidence>
<evidence type="ECO:0000256" key="5">
    <source>
        <dbReference type="ARBA" id="ARBA00023136"/>
    </source>
</evidence>
<keyword evidence="3 6" id="KW-0812">Transmembrane</keyword>
<comment type="caution">
    <text evidence="7">The sequence shown here is derived from an EMBL/GenBank/DDBJ whole genome shotgun (WGS) entry which is preliminary data.</text>
</comment>
<dbReference type="Pfam" id="PF02588">
    <property type="entry name" value="YitT_membrane"/>
    <property type="match status" value="1"/>
</dbReference>
<evidence type="ECO:0000313" key="7">
    <source>
        <dbReference type="EMBL" id="GHH99858.1"/>
    </source>
</evidence>
<dbReference type="EMBL" id="BNDS01000016">
    <property type="protein sequence ID" value="GHH99858.1"/>
    <property type="molecule type" value="Genomic_DNA"/>
</dbReference>
<feature type="transmembrane region" description="Helical" evidence="6">
    <location>
        <begin position="133"/>
        <end position="152"/>
    </location>
</feature>
<keyword evidence="8" id="KW-1185">Reference proteome</keyword>
<proteinExistence type="predicted"/>
<comment type="subcellular location">
    <subcellularLocation>
        <location evidence="1">Cell membrane</location>
        <topology evidence="1">Multi-pass membrane protein</topology>
    </subcellularLocation>
</comment>
<keyword evidence="5 6" id="KW-0472">Membrane</keyword>
<dbReference type="Proteomes" id="UP000637074">
    <property type="component" value="Unassembled WGS sequence"/>
</dbReference>
<feature type="transmembrane region" description="Helical" evidence="6">
    <location>
        <begin position="36"/>
        <end position="55"/>
    </location>
</feature>
<gene>
    <name evidence="7" type="ORF">AM1BK_34010</name>
</gene>
<protein>
    <recommendedName>
        <fullName evidence="9">YitT family protein</fullName>
    </recommendedName>
</protein>
<evidence type="ECO:0000256" key="3">
    <source>
        <dbReference type="ARBA" id="ARBA00022692"/>
    </source>
</evidence>
<name>A0ABQ3N8I2_9BACI</name>
<feature type="transmembrane region" description="Helical" evidence="6">
    <location>
        <begin position="62"/>
        <end position="80"/>
    </location>
</feature>
<evidence type="ECO:0000256" key="4">
    <source>
        <dbReference type="ARBA" id="ARBA00022989"/>
    </source>
</evidence>
<sequence>MGALLVAISLQLFLIKNYVIDGGVIGIGIILSHITGLQIGLLLLLLNIPFFFIGYAFLGKRFFALSFFAIFVLTIGTNLLEPIPAITNNPVFVIIFGGICLGLGVGIIIRFGGCLDGTEVMAILFSRRTRFTIGQYVLLFNVVIFGSAIFIFGLQAAVYSLATFCVACKTIDILIKD</sequence>
<dbReference type="InterPro" id="IPR051461">
    <property type="entry name" value="UPF0750_membrane"/>
</dbReference>
<keyword evidence="2" id="KW-1003">Cell membrane</keyword>
<evidence type="ECO:0000256" key="6">
    <source>
        <dbReference type="SAM" id="Phobius"/>
    </source>
</evidence>
<organism evidence="7 8">
    <name type="scientific">Neobacillus kokaensis</name>
    <dbReference type="NCBI Taxonomy" id="2759023"/>
    <lineage>
        <taxon>Bacteria</taxon>
        <taxon>Bacillati</taxon>
        <taxon>Bacillota</taxon>
        <taxon>Bacilli</taxon>
        <taxon>Bacillales</taxon>
        <taxon>Bacillaceae</taxon>
        <taxon>Neobacillus</taxon>
    </lineage>
</organism>
<evidence type="ECO:0000256" key="2">
    <source>
        <dbReference type="ARBA" id="ARBA00022475"/>
    </source>
</evidence>
<feature type="transmembrane region" description="Helical" evidence="6">
    <location>
        <begin position="92"/>
        <end position="112"/>
    </location>
</feature>
<reference evidence="7 8" key="1">
    <citation type="journal article" date="2022" name="Int. J. Syst. Evol. Microbiol.">
        <title>Neobacillus kokaensis sp. nov., isolated from soil.</title>
        <authorList>
            <person name="Yuki K."/>
            <person name="Matsubara H."/>
            <person name="Yamaguchi S."/>
        </authorList>
    </citation>
    <scope>NUCLEOTIDE SEQUENCE [LARGE SCALE GENOMIC DNA]</scope>
    <source>
        <strain evidence="7 8">LOB 377</strain>
    </source>
</reference>
<evidence type="ECO:0000256" key="1">
    <source>
        <dbReference type="ARBA" id="ARBA00004651"/>
    </source>
</evidence>
<dbReference type="PANTHER" id="PTHR33545:SF3">
    <property type="entry name" value="UPF0750 MEMBRANE PROTEIN YQFU"/>
    <property type="match status" value="1"/>
</dbReference>